<gene>
    <name evidence="2" type="ORF">DSOUD_2232</name>
</gene>
<dbReference type="PATRIC" id="fig|1603606.3.peg.2411"/>
<protein>
    <submittedName>
        <fullName evidence="2">Chromosome partitioning protein ParA</fullName>
    </submittedName>
</protein>
<name>A0A0M4D254_9BACT</name>
<dbReference type="CDD" id="cd02042">
    <property type="entry name" value="ParAB_family"/>
    <property type="match status" value="1"/>
</dbReference>
<sequence length="430" mass="46843">MNQCRPFVVAVASEKGGVGKTTLATNLAVYLKALHEDLPVTIASFDNHFSVDNMFAIGRNSGRSVAGLFEMDPVADLATMGEYGVQFLASERDLSPPDDDCLRLRKALAGSGFGGILVLDTRPILDYFTRSALAAADLVLVPVKDRPSLVNAASVQQALVAGGGDPSSLWLVPSLIDARLRLRENIGIREFLVFSARERGYQVLDTFIAKSPKVEGLATNLTSRVYPVLTHARTTVVHRQFREVASFVLDRYGEGFAALSSLGNDASSGGESTPRLRRLVGDCPVCGAGIQGEEGHFFFDQRSRRRGFIHGRCLARLLENTDLKTLAGTDGGLVFETVSVDESGPESAFTLRLFDGGSAEVVAEQMIAAEDGLFDHFWQGACGRPVEELYREILLVTLDAGAPRRFLEGEGRARFSSWRRRVLREVFPRA</sequence>
<evidence type="ECO:0000313" key="2">
    <source>
        <dbReference type="EMBL" id="ALC16996.1"/>
    </source>
</evidence>
<dbReference type="InterPro" id="IPR050678">
    <property type="entry name" value="DNA_Partitioning_ATPase"/>
</dbReference>
<dbReference type="PANTHER" id="PTHR13696">
    <property type="entry name" value="P-LOOP CONTAINING NUCLEOSIDE TRIPHOSPHATE HYDROLASE"/>
    <property type="match status" value="1"/>
</dbReference>
<dbReference type="Proteomes" id="UP000057158">
    <property type="component" value="Chromosome"/>
</dbReference>
<feature type="domain" description="CobQ/CobB/MinD/ParA nucleotide binding" evidence="1">
    <location>
        <begin position="9"/>
        <end position="46"/>
    </location>
</feature>
<organism evidence="2 3">
    <name type="scientific">Desulfuromonas soudanensis</name>
    <dbReference type="NCBI Taxonomy" id="1603606"/>
    <lineage>
        <taxon>Bacteria</taxon>
        <taxon>Pseudomonadati</taxon>
        <taxon>Thermodesulfobacteriota</taxon>
        <taxon>Desulfuromonadia</taxon>
        <taxon>Desulfuromonadales</taxon>
        <taxon>Desulfuromonadaceae</taxon>
        <taxon>Desulfuromonas</taxon>
    </lineage>
</organism>
<accession>A0A0M4D254</accession>
<dbReference type="EMBL" id="CP010802">
    <property type="protein sequence ID" value="ALC16996.1"/>
    <property type="molecule type" value="Genomic_DNA"/>
</dbReference>
<dbReference type="OrthoDB" id="5390139at2"/>
<evidence type="ECO:0000313" key="3">
    <source>
        <dbReference type="Proteomes" id="UP000057158"/>
    </source>
</evidence>
<dbReference type="PANTHER" id="PTHR13696:SF52">
    <property type="entry name" value="PARA FAMILY PROTEIN CT_582"/>
    <property type="match status" value="1"/>
</dbReference>
<dbReference type="AlphaFoldDB" id="A0A0M4D254"/>
<reference evidence="2 3" key="1">
    <citation type="submission" date="2015-07" db="EMBL/GenBank/DDBJ databases">
        <title>Isolation and Genomic Characterization of a Novel Halophilic Metal-Reducing Deltaproteobacterium from the Deep Subsurface.</title>
        <authorList>
            <person name="Badalamenti J.P."/>
            <person name="Summers Z.M."/>
            <person name="Gralnick J.A."/>
            <person name="Bond D.R."/>
        </authorList>
    </citation>
    <scope>NUCLEOTIDE SEQUENCE [LARGE SCALE GENOMIC DNA]</scope>
    <source>
        <strain evidence="2 3">WTL</strain>
    </source>
</reference>
<dbReference type="RefSeq" id="WP_053551044.1">
    <property type="nucleotide sequence ID" value="NZ_CP010802.1"/>
</dbReference>
<dbReference type="InterPro" id="IPR002586">
    <property type="entry name" value="CobQ/CobB/MinD/ParA_Nub-bd_dom"/>
</dbReference>
<dbReference type="STRING" id="1603606.DSOUD_2232"/>
<dbReference type="KEGG" id="des:DSOUD_2232"/>
<proteinExistence type="predicted"/>
<evidence type="ECO:0000259" key="1">
    <source>
        <dbReference type="Pfam" id="PF01656"/>
    </source>
</evidence>
<keyword evidence="3" id="KW-1185">Reference proteome</keyword>
<dbReference type="Gene3D" id="3.40.50.300">
    <property type="entry name" value="P-loop containing nucleotide triphosphate hydrolases"/>
    <property type="match status" value="1"/>
</dbReference>
<dbReference type="SUPFAM" id="SSF52540">
    <property type="entry name" value="P-loop containing nucleoside triphosphate hydrolases"/>
    <property type="match status" value="1"/>
</dbReference>
<dbReference type="InterPro" id="IPR027417">
    <property type="entry name" value="P-loop_NTPase"/>
</dbReference>
<dbReference type="Pfam" id="PF01656">
    <property type="entry name" value="CbiA"/>
    <property type="match status" value="1"/>
</dbReference>